<reference evidence="2 3" key="1">
    <citation type="submission" date="2018-03" db="EMBL/GenBank/DDBJ databases">
        <title>Genome sequencing of Melaminivora sp.</title>
        <authorList>
            <person name="Kim S.-J."/>
            <person name="Heo J."/>
            <person name="Ahn J.-H."/>
            <person name="Kwon S.-W."/>
        </authorList>
    </citation>
    <scope>NUCLEOTIDE SEQUENCE [LARGE SCALE GENOMIC DNA]</scope>
    <source>
        <strain evidence="2 3">SC2-9</strain>
    </source>
</reference>
<dbReference type="RefSeq" id="WP_106682574.1">
    <property type="nucleotide sequence ID" value="NZ_CP027667.1"/>
</dbReference>
<dbReference type="EMBL" id="CP027667">
    <property type="protein sequence ID" value="AVO48091.1"/>
    <property type="molecule type" value="Genomic_DNA"/>
</dbReference>
<evidence type="ECO:0000313" key="3">
    <source>
        <dbReference type="Proteomes" id="UP000237925"/>
    </source>
</evidence>
<dbReference type="KEGG" id="mela:C6568_01590"/>
<gene>
    <name evidence="2" type="ORF">C6568_01590</name>
</gene>
<keyword evidence="3" id="KW-1185">Reference proteome</keyword>
<accession>A0A2R3Q8J7</accession>
<dbReference type="Proteomes" id="UP000237925">
    <property type="component" value="Chromosome"/>
</dbReference>
<feature type="transmembrane region" description="Helical" evidence="1">
    <location>
        <begin position="23"/>
        <end position="56"/>
    </location>
</feature>
<keyword evidence="1" id="KW-0472">Membrane</keyword>
<dbReference type="InterPro" id="IPR007401">
    <property type="entry name" value="DUF454"/>
</dbReference>
<keyword evidence="1" id="KW-1133">Transmembrane helix</keyword>
<dbReference type="GO" id="GO:0005886">
    <property type="term" value="C:plasma membrane"/>
    <property type="evidence" value="ECO:0007669"/>
    <property type="project" value="TreeGrafter"/>
</dbReference>
<dbReference type="AlphaFoldDB" id="A0A2R3Q8J7"/>
<feature type="transmembrane region" description="Helical" evidence="1">
    <location>
        <begin position="115"/>
        <end position="133"/>
    </location>
</feature>
<keyword evidence="1" id="KW-0812">Transmembrane</keyword>
<organism evidence="2 3">
    <name type="scientific">Melaminivora suipulveris</name>
    <dbReference type="NCBI Taxonomy" id="2109913"/>
    <lineage>
        <taxon>Bacteria</taxon>
        <taxon>Pseudomonadati</taxon>
        <taxon>Pseudomonadota</taxon>
        <taxon>Betaproteobacteria</taxon>
        <taxon>Burkholderiales</taxon>
        <taxon>Comamonadaceae</taxon>
        <taxon>Melaminivora</taxon>
    </lineage>
</organism>
<proteinExistence type="predicted"/>
<name>A0A2R3Q8J7_9BURK</name>
<dbReference type="Pfam" id="PF04304">
    <property type="entry name" value="DUF454"/>
    <property type="match status" value="1"/>
</dbReference>
<evidence type="ECO:0000313" key="2">
    <source>
        <dbReference type="EMBL" id="AVO48091.1"/>
    </source>
</evidence>
<dbReference type="PANTHER" id="PTHR35813:SF1">
    <property type="entry name" value="INNER MEMBRANE PROTEIN YBAN"/>
    <property type="match status" value="1"/>
</dbReference>
<sequence>MSEPHDLLPPMPEHPPLPAPLRWLLLAFAVLCLIMGAIGVVVPGLPTTVFILMAAWAAARSSPRLHGWLWRHRLFGPLLRNWADGGRVSRRAKWSATILMALCAMVLFATSAPRWAATLACTCMACVLFWLWLRPEPGR</sequence>
<evidence type="ECO:0000256" key="1">
    <source>
        <dbReference type="SAM" id="Phobius"/>
    </source>
</evidence>
<dbReference type="PANTHER" id="PTHR35813">
    <property type="entry name" value="INNER MEMBRANE PROTEIN YBAN"/>
    <property type="match status" value="1"/>
</dbReference>
<feature type="transmembrane region" description="Helical" evidence="1">
    <location>
        <begin position="92"/>
        <end position="109"/>
    </location>
</feature>
<dbReference type="PIRSF" id="PIRSF016789">
    <property type="entry name" value="DUF454"/>
    <property type="match status" value="1"/>
</dbReference>
<dbReference type="OrthoDB" id="9816293at2"/>
<protein>
    <submittedName>
        <fullName evidence="2">DUF454 domain-containing protein</fullName>
    </submittedName>
</protein>